<feature type="region of interest" description="Disordered" evidence="5">
    <location>
        <begin position="1"/>
        <end position="22"/>
    </location>
</feature>
<dbReference type="InterPro" id="IPR018957">
    <property type="entry name" value="Znf_C3HC4_RING-type"/>
</dbReference>
<evidence type="ECO:0000256" key="4">
    <source>
        <dbReference type="PROSITE-ProRule" id="PRU00175"/>
    </source>
</evidence>
<evidence type="ECO:0000313" key="8">
    <source>
        <dbReference type="Proteomes" id="UP001218188"/>
    </source>
</evidence>
<reference evidence="7" key="1">
    <citation type="submission" date="2023-03" db="EMBL/GenBank/DDBJ databases">
        <title>Massive genome expansion in bonnet fungi (Mycena s.s.) driven by repeated elements and novel gene families across ecological guilds.</title>
        <authorList>
            <consortium name="Lawrence Berkeley National Laboratory"/>
            <person name="Harder C.B."/>
            <person name="Miyauchi S."/>
            <person name="Viragh M."/>
            <person name="Kuo A."/>
            <person name="Thoen E."/>
            <person name="Andreopoulos B."/>
            <person name="Lu D."/>
            <person name="Skrede I."/>
            <person name="Drula E."/>
            <person name="Henrissat B."/>
            <person name="Morin E."/>
            <person name="Kohler A."/>
            <person name="Barry K."/>
            <person name="LaButti K."/>
            <person name="Morin E."/>
            <person name="Salamov A."/>
            <person name="Lipzen A."/>
            <person name="Mereny Z."/>
            <person name="Hegedus B."/>
            <person name="Baldrian P."/>
            <person name="Stursova M."/>
            <person name="Weitz H."/>
            <person name="Taylor A."/>
            <person name="Grigoriev I.V."/>
            <person name="Nagy L.G."/>
            <person name="Martin F."/>
            <person name="Kauserud H."/>
        </authorList>
    </citation>
    <scope>NUCLEOTIDE SEQUENCE</scope>
    <source>
        <strain evidence="7">CBHHK200</strain>
    </source>
</reference>
<comment type="caution">
    <text evidence="7">The sequence shown here is derived from an EMBL/GenBank/DDBJ whole genome shotgun (WGS) entry which is preliminary data.</text>
</comment>
<dbReference type="GO" id="GO:0008270">
    <property type="term" value="F:zinc ion binding"/>
    <property type="evidence" value="ECO:0007669"/>
    <property type="project" value="UniProtKB-KW"/>
</dbReference>
<protein>
    <recommendedName>
        <fullName evidence="6">RING-type domain-containing protein</fullName>
    </recommendedName>
</protein>
<evidence type="ECO:0000259" key="6">
    <source>
        <dbReference type="PROSITE" id="PS50089"/>
    </source>
</evidence>
<dbReference type="Proteomes" id="UP001218188">
    <property type="component" value="Unassembled WGS sequence"/>
</dbReference>
<evidence type="ECO:0000256" key="2">
    <source>
        <dbReference type="ARBA" id="ARBA00022771"/>
    </source>
</evidence>
<evidence type="ECO:0000256" key="1">
    <source>
        <dbReference type="ARBA" id="ARBA00022723"/>
    </source>
</evidence>
<dbReference type="Pfam" id="PF00097">
    <property type="entry name" value="zf-C3HC4"/>
    <property type="match status" value="1"/>
</dbReference>
<organism evidence="7 8">
    <name type="scientific">Mycena alexandri</name>
    <dbReference type="NCBI Taxonomy" id="1745969"/>
    <lineage>
        <taxon>Eukaryota</taxon>
        <taxon>Fungi</taxon>
        <taxon>Dikarya</taxon>
        <taxon>Basidiomycota</taxon>
        <taxon>Agaricomycotina</taxon>
        <taxon>Agaricomycetes</taxon>
        <taxon>Agaricomycetidae</taxon>
        <taxon>Agaricales</taxon>
        <taxon>Marasmiineae</taxon>
        <taxon>Mycenaceae</taxon>
        <taxon>Mycena</taxon>
    </lineage>
</organism>
<feature type="domain" description="RING-type" evidence="6">
    <location>
        <begin position="90"/>
        <end position="125"/>
    </location>
</feature>
<keyword evidence="3" id="KW-0862">Zinc</keyword>
<dbReference type="Gene3D" id="3.30.40.10">
    <property type="entry name" value="Zinc/RING finger domain, C3HC4 (zinc finger)"/>
    <property type="match status" value="1"/>
</dbReference>
<dbReference type="InterPro" id="IPR013083">
    <property type="entry name" value="Znf_RING/FYVE/PHD"/>
</dbReference>
<dbReference type="SUPFAM" id="SSF57850">
    <property type="entry name" value="RING/U-box"/>
    <property type="match status" value="1"/>
</dbReference>
<proteinExistence type="predicted"/>
<keyword evidence="2 4" id="KW-0863">Zinc-finger</keyword>
<dbReference type="EMBL" id="JARJCM010000008">
    <property type="protein sequence ID" value="KAJ7044200.1"/>
    <property type="molecule type" value="Genomic_DNA"/>
</dbReference>
<accession>A0AAD6TFF2</accession>
<dbReference type="InterPro" id="IPR001841">
    <property type="entry name" value="Znf_RING"/>
</dbReference>
<evidence type="ECO:0000256" key="5">
    <source>
        <dbReference type="SAM" id="MobiDB-lite"/>
    </source>
</evidence>
<keyword evidence="1" id="KW-0479">Metal-binding</keyword>
<sequence>MNTPASVKDTAASIRHPTSLLHGKTPQEVERIRCAIGNSTTSPTTRRLIDRSRQLRGHRVPRDNPLTDEELYLDAHRPTPLQTTRHYQTCSICLSVKVHPVAYLCGHSHCYVCVRLHLEHDWTCPDLSCRRLMHRAPHRHYPEEEGLEHDFAERVNLSRVSYSWEGLTFPTAPLDLELFEYSD</sequence>
<dbReference type="PROSITE" id="PS50089">
    <property type="entry name" value="ZF_RING_2"/>
    <property type="match status" value="1"/>
</dbReference>
<keyword evidence="8" id="KW-1185">Reference proteome</keyword>
<name>A0AAD6TFF2_9AGAR</name>
<evidence type="ECO:0000313" key="7">
    <source>
        <dbReference type="EMBL" id="KAJ7044200.1"/>
    </source>
</evidence>
<evidence type="ECO:0000256" key="3">
    <source>
        <dbReference type="ARBA" id="ARBA00022833"/>
    </source>
</evidence>
<gene>
    <name evidence="7" type="ORF">C8F04DRAFT_1250798</name>
</gene>
<dbReference type="AlphaFoldDB" id="A0AAD6TFF2"/>